<organism evidence="1 2">
    <name type="scientific">Sphingomonas longa</name>
    <dbReference type="NCBI Taxonomy" id="2778730"/>
    <lineage>
        <taxon>Bacteria</taxon>
        <taxon>Pseudomonadati</taxon>
        <taxon>Pseudomonadota</taxon>
        <taxon>Alphaproteobacteria</taxon>
        <taxon>Sphingomonadales</taxon>
        <taxon>Sphingomonadaceae</taxon>
        <taxon>Sphingomonas</taxon>
    </lineage>
</organism>
<comment type="caution">
    <text evidence="1">The sequence shown here is derived from an EMBL/GenBank/DDBJ whole genome shotgun (WGS) entry which is preliminary data.</text>
</comment>
<keyword evidence="2" id="KW-1185">Reference proteome</keyword>
<evidence type="ECO:0000313" key="1">
    <source>
        <dbReference type="EMBL" id="MBM6576368.1"/>
    </source>
</evidence>
<gene>
    <name evidence="1" type="ORF">ILT43_08280</name>
</gene>
<dbReference type="EMBL" id="JAFEMC010000002">
    <property type="protein sequence ID" value="MBM6576368.1"/>
    <property type="molecule type" value="Genomic_DNA"/>
</dbReference>
<name>A0ABS2D621_9SPHN</name>
<protein>
    <submittedName>
        <fullName evidence="1">Uncharacterized protein</fullName>
    </submittedName>
</protein>
<dbReference type="RefSeq" id="WP_204198300.1">
    <property type="nucleotide sequence ID" value="NZ_JAFEMC010000002.1"/>
</dbReference>
<proteinExistence type="predicted"/>
<accession>A0ABS2D621</accession>
<reference evidence="1 2" key="1">
    <citation type="submission" date="2020-12" db="EMBL/GenBank/DDBJ databases">
        <title>Sphingomonas sp.</title>
        <authorList>
            <person name="Kim M.K."/>
        </authorList>
    </citation>
    <scope>NUCLEOTIDE SEQUENCE [LARGE SCALE GENOMIC DNA]</scope>
    <source>
        <strain evidence="1 2">BT552</strain>
    </source>
</reference>
<evidence type="ECO:0000313" key="2">
    <source>
        <dbReference type="Proteomes" id="UP000763641"/>
    </source>
</evidence>
<sequence>MSSVLQGWVGSLSLMQQTVLLTAVRGPDGVPKYGPTKMLLRWYRRCILLSAMDQAVLATPYEHGGGSFTGPSFSALYGSDWYAPMDAIVGDYLRELDAIPHHFQLHLLHAAEIVGYKHPLPEIRAWWFSTYVRLVHDMHLWPETEEQLDHRLGDSRDQWLSRNDIATVD</sequence>
<dbReference type="Proteomes" id="UP000763641">
    <property type="component" value="Unassembled WGS sequence"/>
</dbReference>